<dbReference type="Proteomes" id="UP001174465">
    <property type="component" value="Unassembled WGS sequence"/>
</dbReference>
<name>A0AAW7VCP9_ECOLX</name>
<evidence type="ECO:0000313" key="1">
    <source>
        <dbReference type="EMBL" id="MDO2731007.1"/>
    </source>
</evidence>
<proteinExistence type="predicted"/>
<evidence type="ECO:0000313" key="2">
    <source>
        <dbReference type="Proteomes" id="UP001174465"/>
    </source>
</evidence>
<dbReference type="AlphaFoldDB" id="A0AAW7VCP9"/>
<gene>
    <name evidence="1" type="ORF">Q2V64_14875</name>
</gene>
<dbReference type="EMBL" id="JAUKZB010000008">
    <property type="protein sequence ID" value="MDO2731007.1"/>
    <property type="molecule type" value="Genomic_DNA"/>
</dbReference>
<reference evidence="1" key="1">
    <citation type="submission" date="2023-07" db="EMBL/GenBank/DDBJ databases">
        <title>High risk of intestinal colonization with ESBL-producing Escherichia coli among soldiers of military contingents in specific geographic regions.</title>
        <authorList>
            <person name="Literacka E."/>
        </authorList>
    </citation>
    <scope>NUCLEOTIDE SEQUENCE</scope>
    <source>
        <strain evidence="1">33</strain>
    </source>
</reference>
<dbReference type="RefSeq" id="WP_223663084.1">
    <property type="nucleotide sequence ID" value="NZ_BDPN01000002.1"/>
</dbReference>
<comment type="caution">
    <text evidence="1">The sequence shown here is derived from an EMBL/GenBank/DDBJ whole genome shotgun (WGS) entry which is preliminary data.</text>
</comment>
<organism evidence="1 2">
    <name type="scientific">Escherichia coli</name>
    <dbReference type="NCBI Taxonomy" id="562"/>
    <lineage>
        <taxon>Bacteria</taxon>
        <taxon>Pseudomonadati</taxon>
        <taxon>Pseudomonadota</taxon>
        <taxon>Gammaproteobacteria</taxon>
        <taxon>Enterobacterales</taxon>
        <taxon>Enterobacteriaceae</taxon>
        <taxon>Escherichia</taxon>
    </lineage>
</organism>
<protein>
    <submittedName>
        <fullName evidence="1">Uncharacterized protein</fullName>
    </submittedName>
</protein>
<sequence length="115" mass="13190">MRKVRITITLYSSTQKSHRGPLLSSNRFYGCPVFFKGINELSSYGYGCRIYIDGYGKTIHPGEMVHNLEMAFLNPELVMPWISCGSEFLLWEAGFIGEGVITDILPQKYKKRMMK</sequence>
<accession>A0AAW7VCP9</accession>